<accession>A0A265UX26</accession>
<protein>
    <submittedName>
        <fullName evidence="2">Uncharacterized protein</fullName>
    </submittedName>
</protein>
<keyword evidence="3" id="KW-1185">Reference proteome</keyword>
<keyword evidence="1" id="KW-0472">Membrane</keyword>
<dbReference type="RefSeq" id="WP_240507464.1">
    <property type="nucleotide sequence ID" value="NZ_NGJN01000002.1"/>
</dbReference>
<dbReference type="AlphaFoldDB" id="A0A265UX26"/>
<comment type="caution">
    <text evidence="2">The sequence shown here is derived from an EMBL/GenBank/DDBJ whole genome shotgun (WGS) entry which is preliminary data.</text>
</comment>
<organism evidence="2 3">
    <name type="scientific">Winogradskyella aurantia</name>
    <dbReference type="NCBI Taxonomy" id="1915063"/>
    <lineage>
        <taxon>Bacteria</taxon>
        <taxon>Pseudomonadati</taxon>
        <taxon>Bacteroidota</taxon>
        <taxon>Flavobacteriia</taxon>
        <taxon>Flavobacteriales</taxon>
        <taxon>Flavobacteriaceae</taxon>
        <taxon>Winogradskyella</taxon>
    </lineage>
</organism>
<reference evidence="2 3" key="1">
    <citation type="submission" date="2017-05" db="EMBL/GenBank/DDBJ databases">
        <title>The draft genome sequence of Idiomarina salinarum WNB302.</title>
        <authorList>
            <person name="Sun Y."/>
            <person name="Chen B."/>
            <person name="Du Z."/>
        </authorList>
    </citation>
    <scope>NUCLEOTIDE SEQUENCE [LARGE SCALE GENOMIC DNA]</scope>
    <source>
        <strain evidence="2 3">WNB302</strain>
    </source>
</reference>
<evidence type="ECO:0000256" key="1">
    <source>
        <dbReference type="SAM" id="Phobius"/>
    </source>
</evidence>
<feature type="transmembrane region" description="Helical" evidence="1">
    <location>
        <begin position="12"/>
        <end position="34"/>
    </location>
</feature>
<keyword evidence="1" id="KW-1133">Transmembrane helix</keyword>
<keyword evidence="1" id="KW-0812">Transmembrane</keyword>
<dbReference type="EMBL" id="NGJN01000002">
    <property type="protein sequence ID" value="OZV69868.1"/>
    <property type="molecule type" value="Genomic_DNA"/>
</dbReference>
<proteinExistence type="predicted"/>
<name>A0A265UX26_9FLAO</name>
<sequence length="245" mass="27994">MAKSIPFKRILKIIVGLIIFLTLPSLLFFGFLYFKYNEDLPEGQQGPKANALAQTMLEALNNDAYLNTDYLEWTFKGQHSYKWYKTDGKCEVTWKNFKVLLDLKNKDNSQVFVAEQEYNGIEKQGYIEQAINYFNNDSFWLVAPYKVFDPGTVRKLVTTENGKNALLITYASGGTTPGDSYLWHLDDNGKPKSFQMWVKIIPIGGLEASWEQWITTESGAALPTFHKLFFLGIELQDIKGLSLSQ</sequence>
<gene>
    <name evidence="2" type="ORF">CA834_04410</name>
</gene>
<evidence type="ECO:0000313" key="3">
    <source>
        <dbReference type="Proteomes" id="UP000216840"/>
    </source>
</evidence>
<dbReference type="Proteomes" id="UP000216840">
    <property type="component" value="Unassembled WGS sequence"/>
</dbReference>
<evidence type="ECO:0000313" key="2">
    <source>
        <dbReference type="EMBL" id="OZV69868.1"/>
    </source>
</evidence>